<dbReference type="GO" id="GO:0008017">
    <property type="term" value="F:microtubule binding"/>
    <property type="evidence" value="ECO:0007669"/>
    <property type="project" value="InterPro"/>
</dbReference>
<dbReference type="GO" id="GO:0007097">
    <property type="term" value="P:nuclear migration"/>
    <property type="evidence" value="ECO:0007669"/>
    <property type="project" value="TreeGrafter"/>
</dbReference>
<dbReference type="PANTHER" id="PTHR21524:SF5">
    <property type="entry name" value="SPECTRIN REPEAT CONTAINING NUCLEAR ENVELOPE PROTEIN 2"/>
    <property type="match status" value="1"/>
</dbReference>
<dbReference type="InterPro" id="IPR036872">
    <property type="entry name" value="CH_dom_sf"/>
</dbReference>
<comment type="subcellular location">
    <subcellularLocation>
        <location evidence="1">Cytoplasm</location>
        <location evidence="1">Cytoskeleton</location>
    </subcellularLocation>
</comment>
<feature type="domain" description="Calponin-homology (CH)" evidence="5">
    <location>
        <begin position="192"/>
        <end position="322"/>
    </location>
</feature>
<feature type="domain" description="GAR" evidence="6">
    <location>
        <begin position="2844"/>
        <end position="2918"/>
    </location>
</feature>
<organism evidence="7 8">
    <name type="scientific">Absidia repens</name>
    <dbReference type="NCBI Taxonomy" id="90262"/>
    <lineage>
        <taxon>Eukaryota</taxon>
        <taxon>Fungi</taxon>
        <taxon>Fungi incertae sedis</taxon>
        <taxon>Mucoromycota</taxon>
        <taxon>Mucoromycotina</taxon>
        <taxon>Mucoromycetes</taxon>
        <taxon>Mucorales</taxon>
        <taxon>Cunninghamellaceae</taxon>
        <taxon>Absidia</taxon>
    </lineage>
</organism>
<dbReference type="PROSITE" id="PS50021">
    <property type="entry name" value="CH"/>
    <property type="match status" value="2"/>
</dbReference>
<dbReference type="STRING" id="90262.A0A1X2IZ98"/>
<sequence length="3035" mass="347334">MTSLVSSSLITLSNEALLPTVNDSSYSSSPPSNSNLTSVLRILSRWVNARIGNNTIEQFDRDFRDGASLNDLMTWLQQHGSPMPFVENNSISTRQDHLSNVARIIDTLLVYDIRSTNQYSSTLVNELESAISDGHVDITLELLSCIILNLWMKPILLNEHITTWTNQSSICIVHATTPTFRLHQLTFQHIYTEVGSALLSWVNWQLQNGAGKLGVDIIHDFGSSWKNGLAFTLLIYCQDESFLTTDLRLWLHQQLELEISDDKWSLTGMYDHTCTLLSLVFDIANKHMDVPRYLKPQDLLDADSVNEWCIILYVYEFYLYASRQQQQQSCTITISEPQSDIQEALMAVQSISHTTDKNGVLVPFHPLDTIDDSTIDLYSQHVSKVRSMWRIYPEKDRLAQQNPQQVMDSIDSMNRAYDLFTNGLAFSKISHAIQAELQVVENDTKSTMTADSIQQLESRMRVVQSSLSGMEEEFSTLLEQPRYSDHLRQIHDRYQLVCEWVDQVRLWMTEADRIRGRIGNWIDLIHDRNSLTNDLQLNALTVADVTALDHLDVMTLYNEHEQLKRDIERFEADDMKRLRTHVKQRTNDQDEHRDDLTPADTSTIEITLITINLLHRLLQLMTDRGQWIECLVRRLKWEHLFEKGVEWIFAKDNELEQFFHGQALWRDEDDDGFNILSSTNASFQSVSSMESTAVGGGKEAAEQIIGVLIQLEQDIAGFDRGLFMDVLDAYQEMEGLAADSGNETLPSFLDQRQTGFEGAFEDLMKRCSLARKVVEQHLIMMDIVAQYKNIKNNGEALRRRLLAFNDGLGDSDLVGETRIGNCINDNDASCTNDDIFANSPNTKYNSIESDVRHFKETSADFLAHAKTRIPYPDAPIMLTAMGANDSTDVGVTNDAILSALHTFGMSLALIADGLDQLLAERQHIHSLQRRVKHACEQLARFTDWMNDRLRMVEKSDFDIYINNDSSPNDMANFTSQMVQDKDEELVRLDKERDSIASRIQQMEHDELSKLLDSVNVLETDIDSANAVLVDRRALVNALQSLEDARGNLNATLLERAHKLDVLKKHLEWVTQWIKTHQWILSTIRKLWDFCMKKARYDPSLDHLDTSASGHRNLMNTLYAHQDRITDTGERQMTSLADAYKGMVDGLNDWVKTSSKQSMVVQKYKTLVHLSQYASKLVAQRSAVADLLVQICDASREGERLRDNFTKSIRRMMEHDHDQHHHHQHNNNSINNNNNRQTQQIQHRSSLQERVESFQHLITTIKRHLDTIGFPLFTARSIDPGFHSIFLSMSVQQSQQADIKNLLINKVDQLVGLDSLLGNLLVAYENAVKRKQLVTQYSENALELDLWIQEQITTLKNRHLDVAAETMDHLLMGKTWTDLDHQHQLFVSMVNEFETDQLKKLHDKVAALMDDTLASKSEAPSRICEQQQRRSVDMTLSVTQNFGTAIASFALLKQGITDEAITMDAVRKRSEWSDVLQDALCQLEAIQTRLSAWCKKKDQWIYTNGVFVENDVQANHSPMLAELYQDLEILMADKSEFTRSALPKVQQLYDTFIQCFSKLPRPAATPDHIESTMTSLDRSSNRCHESLVSKNRELDIIRDCICWDGDRKSLLLAIKNCRIGLEAFVSDCARWQPVAVELDQKKPTNGNHSILLDNSKKIFQQCTTADQQLHDLRERLDVLKNLVSANNINSVILKSLLCKLGQVEWSCIHVSHLAQFLDLVIKQNGMVQEVECRITEINGDLKLVLDEHNIGLLEINEVPGNDTAHEDQINFLKLSAISNHHARFTKDIDQLRTDASAIIYPVRPTIQQINAEYQKQGDDDDFIGDIDYDDRTTLDNVANTRIYDFITSGVIDLDKKLLDLGRIILASEEKSKWFATLQSFKQQLKCADDILKTQKTKLSDAIEILGPDLTNLDSVTRFLLPQDDCLSMVESALSSAEEVEKTLKSNYYLVMNMAALNDQCLNYMHTDLPMKGKNELQDLGMVYNRLLDSWKQLESKTSGTVSLIQCEICPSLVICGMEQLMKMLNCLELELESQHYSTVSDEQYANWLNKVQSLRQKYFQLRLGVCGGSTLSTTQLDDANMMIGRVEALLRTMKINMAQWQQIKLQHSKIDGFVDETMESLRSLEAFQQSIETVDFTDTTIDSAFIQQQLKARHNQIMDDVHRLEYVYSNLQDNYEQVYQSYDDEFQLKHRQLNMDRTKDVWKKLHTATTLATQRMNLMNKWLFVNNELTDARQTLYGCKTTLETVSLCNNKQTRNSSDDNVGMDRMNLIDNVEKQLNTILPWLTNLRSELDQLLLDDKSLHEVLLGRYYETLNLANQVEKLLQEHHLDLDTARLFQIYRSAIDQRQQVCSKQKSALEQYDEQYHQLYSQLQADGNSVATMTNMHNVLGSHYLSLDRTKDVVLESRMGLQSETGDIKIMYERLTNELGQSCEKMDDSKQPLLFLLDTMDDLLLYHERKYQFVGSVECYLNHTMELLNAASQLDEHLLAISTGDIEDYTEARQEHAVLKETIDLFTPFIAQKPRTGRREQEIPHPYEDSVAEKNWSDWLDLQYNKVMGAWTQCCDRLYQYELKLRDFNKQQNHVQTQNLIHRVNSMKDRVDALHLSGNQNIAVEYHELDDIEKEFRDTLCPRISTQLEQHQQHLNLDEIGSGNINNDDKETIQRLHMVLKQSHDDLEQAIGNKVMDARLQEQNMDLMKDIGELENVIGLMEEAVAAAAPHHCRIVDGAFVKSDLQRLLTGLVNAYKTHSQMVGSLFEKLHSNGKATSTATSVLDLITSSRQHWIKAKDSATARERELQTCIEELQHDFFTKLALIGKTQKQRHYQQEYSSPLPPSPISASFSYKVDRENSLDVQIGQVLKNQPYRLKVKMVPGQVGKYWIGNTNPRLVYCRILKSKVVMVRVGGGWVELSQYLLDHGCCEGTIIPGNRQTDINSRFGEAFVHLSNRSISPSGRVTLRGGGGLKYTGGAKSNESSGSLSPSRTSSKTSTSTRCRSPLAGYTDGDRYVRVDEAGNYLAMKMTRVDDDYFIPYQHTNKTF</sequence>
<dbReference type="GO" id="GO:0006997">
    <property type="term" value="P:nucleus organization"/>
    <property type="evidence" value="ECO:0007669"/>
    <property type="project" value="TreeGrafter"/>
</dbReference>
<comment type="caution">
    <text evidence="7">The sequence shown here is derived from an EMBL/GenBank/DDBJ whole genome shotgun (WGS) entry which is preliminary data.</text>
</comment>
<keyword evidence="8" id="KW-1185">Reference proteome</keyword>
<dbReference type="GO" id="GO:0005635">
    <property type="term" value="C:nuclear envelope"/>
    <property type="evidence" value="ECO:0007669"/>
    <property type="project" value="TreeGrafter"/>
</dbReference>
<dbReference type="PANTHER" id="PTHR21524">
    <property type="entry name" value="SPECTRIN REPEAT CONTAINING NUCLEAR ENVELOPE PROTEIN 2"/>
    <property type="match status" value="1"/>
</dbReference>
<proteinExistence type="predicted"/>
<name>A0A1X2IZ98_9FUNG</name>
<dbReference type="Pfam" id="PF02187">
    <property type="entry name" value="GAS2"/>
    <property type="match status" value="1"/>
</dbReference>
<evidence type="ECO:0000259" key="5">
    <source>
        <dbReference type="PROSITE" id="PS50021"/>
    </source>
</evidence>
<feature type="region of interest" description="Disordered" evidence="4">
    <location>
        <begin position="2950"/>
        <end position="2993"/>
    </location>
</feature>
<feature type="region of interest" description="Disordered" evidence="4">
    <location>
        <begin position="1214"/>
        <end position="1244"/>
    </location>
</feature>
<dbReference type="InterPro" id="IPR036534">
    <property type="entry name" value="GAR_dom_sf"/>
</dbReference>
<evidence type="ECO:0008006" key="9">
    <source>
        <dbReference type="Google" id="ProtNLM"/>
    </source>
</evidence>
<dbReference type="PROSITE" id="PS51460">
    <property type="entry name" value="GAR"/>
    <property type="match status" value="1"/>
</dbReference>
<dbReference type="GO" id="GO:0048471">
    <property type="term" value="C:perinuclear region of cytoplasm"/>
    <property type="evidence" value="ECO:0007669"/>
    <property type="project" value="TreeGrafter"/>
</dbReference>
<dbReference type="GO" id="GO:0007010">
    <property type="term" value="P:cytoskeleton organization"/>
    <property type="evidence" value="ECO:0007669"/>
    <property type="project" value="TreeGrafter"/>
</dbReference>
<evidence type="ECO:0000313" key="8">
    <source>
        <dbReference type="Proteomes" id="UP000193560"/>
    </source>
</evidence>
<dbReference type="OrthoDB" id="10017054at2759"/>
<dbReference type="SUPFAM" id="SSF47576">
    <property type="entry name" value="Calponin-homology domain, CH-domain"/>
    <property type="match status" value="1"/>
</dbReference>
<dbReference type="GO" id="GO:0005856">
    <property type="term" value="C:cytoskeleton"/>
    <property type="evidence" value="ECO:0007669"/>
    <property type="project" value="UniProtKB-SubCell"/>
</dbReference>
<dbReference type="Pfam" id="PF00307">
    <property type="entry name" value="CH"/>
    <property type="match status" value="1"/>
</dbReference>
<feature type="compositionally biased region" description="Low complexity" evidence="4">
    <location>
        <begin position="1225"/>
        <end position="1243"/>
    </location>
</feature>
<dbReference type="Gene3D" id="1.10.418.10">
    <property type="entry name" value="Calponin-like domain"/>
    <property type="match status" value="2"/>
</dbReference>
<protein>
    <recommendedName>
        <fullName evidence="9">GAR domain-containing protein</fullName>
    </recommendedName>
</protein>
<dbReference type="EMBL" id="MCGE01000002">
    <property type="protein sequence ID" value="ORZ24664.1"/>
    <property type="molecule type" value="Genomic_DNA"/>
</dbReference>
<dbReference type="SUPFAM" id="SSF143575">
    <property type="entry name" value="GAS2 domain-like"/>
    <property type="match status" value="1"/>
</dbReference>
<accession>A0A1X2IZ98</accession>
<evidence type="ECO:0000256" key="4">
    <source>
        <dbReference type="SAM" id="MobiDB-lite"/>
    </source>
</evidence>
<dbReference type="InterPro" id="IPR001715">
    <property type="entry name" value="CH_dom"/>
</dbReference>
<evidence type="ECO:0000259" key="6">
    <source>
        <dbReference type="PROSITE" id="PS51460"/>
    </source>
</evidence>
<dbReference type="GO" id="GO:0019894">
    <property type="term" value="F:kinesin binding"/>
    <property type="evidence" value="ECO:0007669"/>
    <property type="project" value="TreeGrafter"/>
</dbReference>
<dbReference type="Proteomes" id="UP000193560">
    <property type="component" value="Unassembled WGS sequence"/>
</dbReference>
<evidence type="ECO:0000256" key="3">
    <source>
        <dbReference type="ARBA" id="ARBA00023212"/>
    </source>
</evidence>
<dbReference type="InterPro" id="IPR003108">
    <property type="entry name" value="GAR_dom"/>
</dbReference>
<evidence type="ECO:0000256" key="1">
    <source>
        <dbReference type="ARBA" id="ARBA00004245"/>
    </source>
</evidence>
<feature type="domain" description="Calponin-homology (CH)" evidence="5">
    <location>
        <begin position="37"/>
        <end position="151"/>
    </location>
</feature>
<gene>
    <name evidence="7" type="ORF">BCR42DRAFT_446584</name>
</gene>
<keyword evidence="3" id="KW-0206">Cytoskeleton</keyword>
<dbReference type="Gene3D" id="3.30.920.20">
    <property type="entry name" value="Gas2-like domain"/>
    <property type="match status" value="1"/>
</dbReference>
<dbReference type="SMART" id="SM00243">
    <property type="entry name" value="GAS2"/>
    <property type="match status" value="1"/>
</dbReference>
<evidence type="ECO:0000313" key="7">
    <source>
        <dbReference type="EMBL" id="ORZ24664.1"/>
    </source>
</evidence>
<reference evidence="7 8" key="1">
    <citation type="submission" date="2016-07" db="EMBL/GenBank/DDBJ databases">
        <title>Pervasive Adenine N6-methylation of Active Genes in Fungi.</title>
        <authorList>
            <consortium name="DOE Joint Genome Institute"/>
            <person name="Mondo S.J."/>
            <person name="Dannebaum R.O."/>
            <person name="Kuo R.C."/>
            <person name="Labutti K."/>
            <person name="Haridas S."/>
            <person name="Kuo A."/>
            <person name="Salamov A."/>
            <person name="Ahrendt S.R."/>
            <person name="Lipzen A."/>
            <person name="Sullivan W."/>
            <person name="Andreopoulos W.B."/>
            <person name="Clum A."/>
            <person name="Lindquist E."/>
            <person name="Daum C."/>
            <person name="Ramamoorthy G.K."/>
            <person name="Gryganskyi A."/>
            <person name="Culley D."/>
            <person name="Magnuson J.K."/>
            <person name="James T.Y."/>
            <person name="O'Malley M.A."/>
            <person name="Stajich J.E."/>
            <person name="Spatafora J.W."/>
            <person name="Visel A."/>
            <person name="Grigoriev I.V."/>
        </authorList>
    </citation>
    <scope>NUCLEOTIDE SEQUENCE [LARGE SCALE GENOMIC DNA]</scope>
    <source>
        <strain evidence="7 8">NRRL 1336</strain>
    </source>
</reference>
<evidence type="ECO:0000256" key="2">
    <source>
        <dbReference type="ARBA" id="ARBA00022490"/>
    </source>
</evidence>
<feature type="compositionally biased region" description="Low complexity" evidence="4">
    <location>
        <begin position="2971"/>
        <end position="2992"/>
    </location>
</feature>
<keyword evidence="2" id="KW-0963">Cytoplasm</keyword>